<comment type="catalytic activity">
    <reaction evidence="1 9">
        <text>1-(5-phospho-beta-D-ribosyl)-5-[(5-phospho-beta-D-ribosylamino)methylideneamino]imidazole-4-carboxamide = 5-[(5-phospho-1-deoxy-D-ribulos-1-ylimino)methylamino]-1-(5-phospho-beta-D-ribosyl)imidazole-4-carboxamide</text>
        <dbReference type="Rhea" id="RHEA:15469"/>
        <dbReference type="ChEBI" id="CHEBI:58435"/>
        <dbReference type="ChEBI" id="CHEBI:58525"/>
        <dbReference type="EC" id="5.3.1.16"/>
    </reaction>
</comment>
<dbReference type="GO" id="GO:0000105">
    <property type="term" value="P:L-histidine biosynthetic process"/>
    <property type="evidence" value="ECO:0007669"/>
    <property type="project" value="UniProtKB-UniRule"/>
</dbReference>
<dbReference type="FunFam" id="3.20.20.70:FF:000009">
    <property type="entry name" value="1-(5-phosphoribosyl)-5-[(5-phosphoribosylamino)methylideneamino] imidazole-4-carboxamide isomerase"/>
    <property type="match status" value="1"/>
</dbReference>
<comment type="subcellular location">
    <subcellularLocation>
        <location evidence="2 9">Cytoplasm</location>
    </subcellularLocation>
</comment>
<dbReference type="PANTHER" id="PTHR43090:SF2">
    <property type="entry name" value="1-(5-PHOSPHORIBOSYL)-5-[(5-PHOSPHORIBOSYLAMINO)METHYLIDENEAMINO] IMIDAZOLE-4-CARBOXAMIDE ISOMERASE"/>
    <property type="match status" value="1"/>
</dbReference>
<evidence type="ECO:0000256" key="4">
    <source>
        <dbReference type="ARBA" id="ARBA00009667"/>
    </source>
</evidence>
<reference evidence="11 12" key="1">
    <citation type="submission" date="2018-10" db="EMBL/GenBank/DDBJ databases">
        <title>Comparative functional genomics of the obligate endosymbiont Buchnera aphidicola.</title>
        <authorList>
            <person name="Chong R.A."/>
        </authorList>
    </citation>
    <scope>NUCLEOTIDE SEQUENCE [LARGE SCALE GENOMIC DNA]</scope>
    <source>
        <strain evidence="11 12">Ska</strain>
    </source>
</reference>
<evidence type="ECO:0000256" key="8">
    <source>
        <dbReference type="ARBA" id="ARBA00023235"/>
    </source>
</evidence>
<dbReference type="EMBL" id="CP032999">
    <property type="protein sequence ID" value="QCI25880.1"/>
    <property type="molecule type" value="Genomic_DNA"/>
</dbReference>
<dbReference type="InterPro" id="IPR011060">
    <property type="entry name" value="RibuloseP-bd_barrel"/>
</dbReference>
<dbReference type="Proteomes" id="UP000298685">
    <property type="component" value="Chromosome"/>
</dbReference>
<evidence type="ECO:0000256" key="9">
    <source>
        <dbReference type="HAMAP-Rule" id="MF_01014"/>
    </source>
</evidence>
<dbReference type="OrthoDB" id="9807749at2"/>
<feature type="active site" description="Proton acceptor" evidence="9">
    <location>
        <position position="7"/>
    </location>
</feature>
<dbReference type="InterPro" id="IPR044524">
    <property type="entry name" value="Isoase_HisA-like"/>
</dbReference>
<dbReference type="InterPro" id="IPR006062">
    <property type="entry name" value="His_biosynth"/>
</dbReference>
<evidence type="ECO:0000256" key="3">
    <source>
        <dbReference type="ARBA" id="ARBA00005133"/>
    </source>
</evidence>
<name>A0A4D6YJ37_9GAMM</name>
<evidence type="ECO:0000313" key="12">
    <source>
        <dbReference type="Proteomes" id="UP000298685"/>
    </source>
</evidence>
<dbReference type="GO" id="GO:0005737">
    <property type="term" value="C:cytoplasm"/>
    <property type="evidence" value="ECO:0007669"/>
    <property type="project" value="UniProtKB-SubCell"/>
</dbReference>
<sequence length="250" mass="28228">MIIPAIDILNNKIVRLYQGKYDLVQYYDYDIYNLIENYLTHGAQVIHIVDLAAARDPDIKRNVIFNNIMHDFKNFIQLAGGIRSHADIERCLLNGAKRVVIGSAVINQMNTVKNWIQYYGNEYIVAALDIHVINNKNYVFIHGWSKNTNICLEDILQKLSVAGIKYVLCTDISKDGTLLGPNFKLYKKLVNQFSNICFQSSGGVSKLSDITELCKIGISGMIIGKSLLDNKFSILEAMQCWQKGSSPVLM</sequence>
<comment type="pathway">
    <text evidence="3 9">Amino-acid biosynthesis; L-histidine biosynthesis; L-histidine from 5-phospho-alpha-D-ribose 1-diphosphate: step 4/9.</text>
</comment>
<comment type="similarity">
    <text evidence="4 9 10">Belongs to the HisA/HisF family.</text>
</comment>
<evidence type="ECO:0000256" key="5">
    <source>
        <dbReference type="ARBA" id="ARBA00022490"/>
    </source>
</evidence>
<evidence type="ECO:0000256" key="10">
    <source>
        <dbReference type="RuleBase" id="RU003657"/>
    </source>
</evidence>
<keyword evidence="7 9" id="KW-0368">Histidine biosynthesis</keyword>
<dbReference type="InterPro" id="IPR013785">
    <property type="entry name" value="Aldolase_TIM"/>
</dbReference>
<dbReference type="SUPFAM" id="SSF51366">
    <property type="entry name" value="Ribulose-phoshate binding barrel"/>
    <property type="match status" value="1"/>
</dbReference>
<dbReference type="RefSeq" id="WP_158350325.1">
    <property type="nucleotide sequence ID" value="NZ_CP032999.1"/>
</dbReference>
<keyword evidence="5 9" id="KW-0963">Cytoplasm</keyword>
<dbReference type="InterPro" id="IPR023016">
    <property type="entry name" value="HisA/PriA"/>
</dbReference>
<protein>
    <recommendedName>
        <fullName evidence="9">1-(5-phosphoribosyl)-5-[(5-phosphoribosylamino)methylideneamino] imidazole-4-carboxamide isomerase</fullName>
        <ecNumber evidence="9">5.3.1.16</ecNumber>
    </recommendedName>
    <alternativeName>
        <fullName evidence="9">Phosphoribosylformimino-5-aminoimidazole carboxamide ribotide isomerase</fullName>
    </alternativeName>
</protein>
<feature type="active site" description="Proton donor" evidence="9">
    <location>
        <position position="129"/>
    </location>
</feature>
<dbReference type="PANTHER" id="PTHR43090">
    <property type="entry name" value="1-(5-PHOSPHORIBOSYL)-5-[(5-PHOSPHORIBOSYLAMINO)METHYLIDENEAMINO] IMIDAZOLE-4-CARBOXAMIDE ISOMERASE"/>
    <property type="match status" value="1"/>
</dbReference>
<evidence type="ECO:0000256" key="2">
    <source>
        <dbReference type="ARBA" id="ARBA00004496"/>
    </source>
</evidence>
<keyword evidence="8 9" id="KW-0413">Isomerase</keyword>
<dbReference type="AlphaFoldDB" id="A0A4D6YJ37"/>
<proteinExistence type="inferred from homology"/>
<dbReference type="UniPathway" id="UPA00031">
    <property type="reaction ID" value="UER00009"/>
</dbReference>
<evidence type="ECO:0000256" key="1">
    <source>
        <dbReference type="ARBA" id="ARBA00000901"/>
    </source>
</evidence>
<evidence type="ECO:0000313" key="11">
    <source>
        <dbReference type="EMBL" id="QCI25880.1"/>
    </source>
</evidence>
<dbReference type="Pfam" id="PF00977">
    <property type="entry name" value="His_biosynth"/>
    <property type="match status" value="1"/>
</dbReference>
<dbReference type="CDD" id="cd04732">
    <property type="entry name" value="HisA"/>
    <property type="match status" value="1"/>
</dbReference>
<evidence type="ECO:0000256" key="7">
    <source>
        <dbReference type="ARBA" id="ARBA00023102"/>
    </source>
</evidence>
<evidence type="ECO:0000256" key="6">
    <source>
        <dbReference type="ARBA" id="ARBA00022605"/>
    </source>
</evidence>
<keyword evidence="6 9" id="KW-0028">Amino-acid biosynthesis</keyword>
<dbReference type="GO" id="GO:0000162">
    <property type="term" value="P:L-tryptophan biosynthetic process"/>
    <property type="evidence" value="ECO:0007669"/>
    <property type="project" value="TreeGrafter"/>
</dbReference>
<gene>
    <name evidence="9" type="primary">hisA</name>
    <name evidence="11" type="ORF">D9V78_00385</name>
</gene>
<organism evidence="11 12">
    <name type="scientific">Buchnera aphidicola</name>
    <name type="common">Sarucallis kahawaluokalani</name>
    <dbReference type="NCBI Taxonomy" id="1241878"/>
    <lineage>
        <taxon>Bacteria</taxon>
        <taxon>Pseudomonadati</taxon>
        <taxon>Pseudomonadota</taxon>
        <taxon>Gammaproteobacteria</taxon>
        <taxon>Enterobacterales</taxon>
        <taxon>Erwiniaceae</taxon>
        <taxon>Buchnera</taxon>
    </lineage>
</organism>
<dbReference type="Gene3D" id="3.20.20.70">
    <property type="entry name" value="Aldolase class I"/>
    <property type="match status" value="1"/>
</dbReference>
<accession>A0A4D6YJ37</accession>
<dbReference type="GO" id="GO:0003949">
    <property type="term" value="F:1-(5-phosphoribosyl)-5-[(5-phosphoribosylamino)methylideneamino]imidazole-4-carboxamide isomerase activity"/>
    <property type="evidence" value="ECO:0007669"/>
    <property type="project" value="UniProtKB-UniRule"/>
</dbReference>
<dbReference type="EC" id="5.3.1.16" evidence="9"/>
<dbReference type="HAMAP" id="MF_01014">
    <property type="entry name" value="HisA"/>
    <property type="match status" value="1"/>
</dbReference>